<dbReference type="RefSeq" id="WP_354313611.1">
    <property type="nucleotide sequence ID" value="NZ_JBEPME010000004.1"/>
</dbReference>
<evidence type="ECO:0000313" key="2">
    <source>
        <dbReference type="Proteomes" id="UP001549104"/>
    </source>
</evidence>
<dbReference type="Proteomes" id="UP001549104">
    <property type="component" value="Unassembled WGS sequence"/>
</dbReference>
<accession>A0ABV2KCY8</accession>
<gene>
    <name evidence="1" type="ORF">ABIC55_002970</name>
</gene>
<evidence type="ECO:0000313" key="1">
    <source>
        <dbReference type="EMBL" id="MET3657873.1"/>
    </source>
</evidence>
<sequence>MTKSGAMYITEELILVHGITEGPNGEKLSDMDYRSLVSLLAVQGAVAE</sequence>
<comment type="caution">
    <text evidence="1">The sequence shown here is derived from an EMBL/GenBank/DDBJ whole genome shotgun (WGS) entry which is preliminary data.</text>
</comment>
<keyword evidence="2" id="KW-1185">Reference proteome</keyword>
<protein>
    <submittedName>
        <fullName evidence="1">Uncharacterized protein</fullName>
    </submittedName>
</protein>
<reference evidence="1 2" key="1">
    <citation type="submission" date="2024-06" db="EMBL/GenBank/DDBJ databases">
        <title>Sorghum-associated microbial communities from plants grown in Nebraska, USA.</title>
        <authorList>
            <person name="Schachtman D."/>
        </authorList>
    </citation>
    <scope>NUCLEOTIDE SEQUENCE [LARGE SCALE GENOMIC DNA]</scope>
    <source>
        <strain evidence="1 2">1288</strain>
    </source>
</reference>
<dbReference type="EMBL" id="JBEPME010000004">
    <property type="protein sequence ID" value="MET3657873.1"/>
    <property type="molecule type" value="Genomic_DNA"/>
</dbReference>
<name>A0ABV2KCY8_SPOPS</name>
<organism evidence="1 2">
    <name type="scientific">Sporosarcina psychrophila</name>
    <name type="common">Bacillus psychrophilus</name>
    <dbReference type="NCBI Taxonomy" id="1476"/>
    <lineage>
        <taxon>Bacteria</taxon>
        <taxon>Bacillati</taxon>
        <taxon>Bacillota</taxon>
        <taxon>Bacilli</taxon>
        <taxon>Bacillales</taxon>
        <taxon>Caryophanaceae</taxon>
        <taxon>Sporosarcina</taxon>
    </lineage>
</organism>
<proteinExistence type="predicted"/>